<comment type="caution">
    <text evidence="1">The sequence shown here is derived from an EMBL/GenBank/DDBJ whole genome shotgun (WGS) entry which is preliminary data.</text>
</comment>
<evidence type="ECO:0008006" key="3">
    <source>
        <dbReference type="Google" id="ProtNLM"/>
    </source>
</evidence>
<dbReference type="EMBL" id="JACAZH010000091">
    <property type="protein sequence ID" value="KAF7326827.1"/>
    <property type="molecule type" value="Genomic_DNA"/>
</dbReference>
<gene>
    <name evidence="1" type="ORF">MSAN_02495000</name>
</gene>
<proteinExistence type="predicted"/>
<organism evidence="1 2">
    <name type="scientific">Mycena sanguinolenta</name>
    <dbReference type="NCBI Taxonomy" id="230812"/>
    <lineage>
        <taxon>Eukaryota</taxon>
        <taxon>Fungi</taxon>
        <taxon>Dikarya</taxon>
        <taxon>Basidiomycota</taxon>
        <taxon>Agaricomycotina</taxon>
        <taxon>Agaricomycetes</taxon>
        <taxon>Agaricomycetidae</taxon>
        <taxon>Agaricales</taxon>
        <taxon>Marasmiineae</taxon>
        <taxon>Mycenaceae</taxon>
        <taxon>Mycena</taxon>
    </lineage>
</organism>
<evidence type="ECO:0000313" key="2">
    <source>
        <dbReference type="Proteomes" id="UP000623467"/>
    </source>
</evidence>
<dbReference type="AlphaFoldDB" id="A0A8H6U1L1"/>
<sequence>MRALTALPLDDDLIDRIFTFCPEFSTLHSLILVSKAFRRSITRAVAYNIVGPALPQALRVIRYPYHTADGGDRQQDDPDVLATECPEDHDASVISPDEKKSLERNSKTIEALEDIFSLTQKDRTSRASVLTTDESWRFRRAAYRIMLYCNIFPASHGDDLDEDSIRHVQRQRTAVLQEYPTDELLQLYAVFRFFRGILEDACDEDADNQSSIVNVLLTMGPDGVKHVWDERTYHSLADEIDFDWDEDLDYPLYRGYFSLPLDNIWTARKVKPPKDEEPASKFVLDTIIGANDTCSQCAAPGGLSLLTEANWRRAPLYPGHLLKGNLKQIGALQKSLFDILHAYSRANHDSSDSDSRDYFTDENCGPWIAGVFDVSKPTEWDGWTKDKSYCLTCLTNFLEEHLWRWLLQEQIKGGWSPPQNCWYGYNCRTMVHNQTHANKLNHLCVPTRGDP</sequence>
<dbReference type="Proteomes" id="UP000623467">
    <property type="component" value="Unassembled WGS sequence"/>
</dbReference>
<keyword evidence="2" id="KW-1185">Reference proteome</keyword>
<dbReference type="OrthoDB" id="2745518at2759"/>
<evidence type="ECO:0000313" key="1">
    <source>
        <dbReference type="EMBL" id="KAF7326827.1"/>
    </source>
</evidence>
<name>A0A8H6U1L1_9AGAR</name>
<accession>A0A8H6U1L1</accession>
<protein>
    <recommendedName>
        <fullName evidence="3">F-box domain-containing protein</fullName>
    </recommendedName>
</protein>
<reference evidence="1" key="1">
    <citation type="submission" date="2020-05" db="EMBL/GenBank/DDBJ databases">
        <title>Mycena genomes resolve the evolution of fungal bioluminescence.</title>
        <authorList>
            <person name="Tsai I.J."/>
        </authorList>
    </citation>
    <scope>NUCLEOTIDE SEQUENCE</scope>
    <source>
        <strain evidence="1">160909Yilan</strain>
    </source>
</reference>